<evidence type="ECO:0000313" key="1">
    <source>
        <dbReference type="EMBL" id="PZR18618.1"/>
    </source>
</evidence>
<reference evidence="1 2" key="1">
    <citation type="submission" date="2017-08" db="EMBL/GenBank/DDBJ databases">
        <title>Infants hospitalized years apart are colonized by the same room-sourced microbial strains.</title>
        <authorList>
            <person name="Brooks B."/>
            <person name="Olm M.R."/>
            <person name="Firek B.A."/>
            <person name="Baker R."/>
            <person name="Thomas B.C."/>
            <person name="Morowitz M.J."/>
            <person name="Banfield J.F."/>
        </authorList>
    </citation>
    <scope>NUCLEOTIDE SEQUENCE [LARGE SCALE GENOMIC DNA]</scope>
    <source>
        <strain evidence="1">S2_003_000_R2_14</strain>
    </source>
</reference>
<dbReference type="InterPro" id="IPR052326">
    <property type="entry name" value="Diff-Dev_Assoc_Protein"/>
</dbReference>
<dbReference type="PANTHER" id="PTHR33459:SF7">
    <property type="entry name" value="DD-GDCA PROTEIN"/>
    <property type="match status" value="1"/>
</dbReference>
<proteinExistence type="predicted"/>
<evidence type="ECO:0000313" key="2">
    <source>
        <dbReference type="Proteomes" id="UP000249061"/>
    </source>
</evidence>
<name>A0A2W5VAZ0_9BACT</name>
<gene>
    <name evidence="1" type="ORF">DI536_01690</name>
</gene>
<dbReference type="PANTHER" id="PTHR33459">
    <property type="entry name" value="DD-GDCA PROTEIN"/>
    <property type="match status" value="1"/>
</dbReference>
<dbReference type="AlphaFoldDB" id="A0A2W5VAZ0"/>
<comment type="caution">
    <text evidence="1">The sequence shown here is derived from an EMBL/GenBank/DDBJ whole genome shotgun (WGS) entry which is preliminary data.</text>
</comment>
<sequence length="469" mass="48367">MRDELLAEGRRRAVAGQNHLKPHLPELTVAFACLGAFVACGFAPSQRIEPPDSGRIDAGPVRDAGYDLDAGIPPLEACALLNAARCDGLARCGLIAADETAREACLRSFEATWCGPSTWPPHVTAGALRLDSARAMACVTALERQVCSSWPAMPDPCTRFLLPRVSLGQPCFDGFDECLDGVCRGNACPRTCQPRAVEGEVCNDDQECRSGLSCRAGPFSTTSVCSAPSNVGGYCTVDDDCATGLGCSQLQCKVLPSAGSKCLDNRCIDLAYCEIDSTGGVCAPRKTEGEPCTGAQCATGLVCDGKSGTCVQQLAALHERCTPAQQCPAGATCTQLDADGVGTCAEPASEGETCLTDGDCEEHLACVLGDGDGGSTCGRRGEPGAMCVSNQQCQVSAECANATCSALPLPGENCAATRRCRWGLCRDVAGSDGGAVCGALLSPGASCRTDAECISASCKDGRCLARCVP</sequence>
<accession>A0A2W5VAZ0</accession>
<protein>
    <recommendedName>
        <fullName evidence="3">Dickkopf N-terminal cysteine-rich domain-containing protein</fullName>
    </recommendedName>
</protein>
<dbReference type="Proteomes" id="UP000249061">
    <property type="component" value="Unassembled WGS sequence"/>
</dbReference>
<dbReference type="EMBL" id="QFQP01000001">
    <property type="protein sequence ID" value="PZR18618.1"/>
    <property type="molecule type" value="Genomic_DNA"/>
</dbReference>
<organism evidence="1 2">
    <name type="scientific">Archangium gephyra</name>
    <dbReference type="NCBI Taxonomy" id="48"/>
    <lineage>
        <taxon>Bacteria</taxon>
        <taxon>Pseudomonadati</taxon>
        <taxon>Myxococcota</taxon>
        <taxon>Myxococcia</taxon>
        <taxon>Myxococcales</taxon>
        <taxon>Cystobacterineae</taxon>
        <taxon>Archangiaceae</taxon>
        <taxon>Archangium</taxon>
    </lineage>
</organism>
<evidence type="ECO:0008006" key="3">
    <source>
        <dbReference type="Google" id="ProtNLM"/>
    </source>
</evidence>